<dbReference type="Pfam" id="PF00459">
    <property type="entry name" value="Inositol_P"/>
    <property type="match status" value="1"/>
</dbReference>
<dbReference type="Gene3D" id="3.40.190.80">
    <property type="match status" value="1"/>
</dbReference>
<organism evidence="6">
    <name type="scientific">marine metagenome</name>
    <dbReference type="NCBI Taxonomy" id="408172"/>
    <lineage>
        <taxon>unclassified sequences</taxon>
        <taxon>metagenomes</taxon>
        <taxon>ecological metagenomes</taxon>
    </lineage>
</organism>
<comment type="similarity">
    <text evidence="2">Belongs to the inositol monophosphatase superfamily.</text>
</comment>
<dbReference type="GO" id="GO:0046872">
    <property type="term" value="F:metal ion binding"/>
    <property type="evidence" value="ECO:0007669"/>
    <property type="project" value="UniProtKB-KW"/>
</dbReference>
<comment type="cofactor">
    <cofactor evidence="1">
        <name>Mg(2+)</name>
        <dbReference type="ChEBI" id="CHEBI:18420"/>
    </cofactor>
</comment>
<protein>
    <recommendedName>
        <fullName evidence="7">Histidinol-phosphatase</fullName>
    </recommendedName>
</protein>
<evidence type="ECO:0008006" key="7">
    <source>
        <dbReference type="Google" id="ProtNLM"/>
    </source>
</evidence>
<dbReference type="PANTHER" id="PTHR43200:SF6">
    <property type="entry name" value="3'(2'),5'-BISPHOSPHATE NUCLEOTIDASE"/>
    <property type="match status" value="1"/>
</dbReference>
<evidence type="ECO:0000256" key="1">
    <source>
        <dbReference type="ARBA" id="ARBA00001946"/>
    </source>
</evidence>
<keyword evidence="3" id="KW-0479">Metal-binding</keyword>
<feature type="non-terminal residue" evidence="6">
    <location>
        <position position="1"/>
    </location>
</feature>
<reference evidence="6" key="1">
    <citation type="submission" date="2018-05" db="EMBL/GenBank/DDBJ databases">
        <authorList>
            <person name="Lanie J.A."/>
            <person name="Ng W.-L."/>
            <person name="Kazmierczak K.M."/>
            <person name="Andrzejewski T.M."/>
            <person name="Davidsen T.M."/>
            <person name="Wayne K.J."/>
            <person name="Tettelin H."/>
            <person name="Glass J.I."/>
            <person name="Rusch D."/>
            <person name="Podicherti R."/>
            <person name="Tsui H.-C.T."/>
            <person name="Winkler M.E."/>
        </authorList>
    </citation>
    <scope>NUCLEOTIDE SEQUENCE</scope>
</reference>
<gene>
    <name evidence="6" type="ORF">METZ01_LOCUS156182</name>
</gene>
<dbReference type="GO" id="GO:0016791">
    <property type="term" value="F:phosphatase activity"/>
    <property type="evidence" value="ECO:0007669"/>
    <property type="project" value="UniProtKB-ARBA"/>
</dbReference>
<dbReference type="EMBL" id="UINC01026241">
    <property type="protein sequence ID" value="SVB03328.1"/>
    <property type="molecule type" value="Genomic_DNA"/>
</dbReference>
<keyword evidence="5" id="KW-0460">Magnesium</keyword>
<keyword evidence="4" id="KW-0378">Hydrolase</keyword>
<evidence type="ECO:0000256" key="5">
    <source>
        <dbReference type="ARBA" id="ARBA00022842"/>
    </source>
</evidence>
<sequence length="118" mass="13278">VQTSKIKDLKKSYVCTSGLYFDNDHFRKGFDKIIQQTRYHRFGGDCYMYGMVASGYIEIVLEDTLKAHDYMALVPIIEGAGGKVSDKYGKNINIHSEGSVIASANDQLHKQLIDIINN</sequence>
<dbReference type="SUPFAM" id="SSF56655">
    <property type="entry name" value="Carbohydrate phosphatase"/>
    <property type="match status" value="1"/>
</dbReference>
<evidence type="ECO:0000313" key="6">
    <source>
        <dbReference type="EMBL" id="SVB03328.1"/>
    </source>
</evidence>
<dbReference type="PANTHER" id="PTHR43200">
    <property type="entry name" value="PHOSPHATASE"/>
    <property type="match status" value="1"/>
</dbReference>
<dbReference type="InterPro" id="IPR000760">
    <property type="entry name" value="Inositol_monophosphatase-like"/>
</dbReference>
<evidence type="ECO:0000256" key="3">
    <source>
        <dbReference type="ARBA" id="ARBA00022723"/>
    </source>
</evidence>
<dbReference type="GO" id="GO:0000105">
    <property type="term" value="P:L-histidine biosynthetic process"/>
    <property type="evidence" value="ECO:0007669"/>
    <property type="project" value="TreeGrafter"/>
</dbReference>
<evidence type="ECO:0000256" key="2">
    <source>
        <dbReference type="ARBA" id="ARBA00009759"/>
    </source>
</evidence>
<proteinExistence type="inferred from homology"/>
<dbReference type="InterPro" id="IPR051090">
    <property type="entry name" value="Inositol_monoP_superfamily"/>
</dbReference>
<dbReference type="AlphaFoldDB" id="A0A382APC7"/>
<accession>A0A382APC7</accession>
<evidence type="ECO:0000256" key="4">
    <source>
        <dbReference type="ARBA" id="ARBA00022801"/>
    </source>
</evidence>
<name>A0A382APC7_9ZZZZ</name>